<dbReference type="Pfam" id="PF00083">
    <property type="entry name" value="Sugar_tr"/>
    <property type="match status" value="1"/>
</dbReference>
<dbReference type="PANTHER" id="PTHR43528">
    <property type="entry name" value="ALPHA-KETOGLUTARATE PERMEASE"/>
    <property type="match status" value="1"/>
</dbReference>
<feature type="transmembrane region" description="Helical" evidence="8">
    <location>
        <begin position="396"/>
        <end position="417"/>
    </location>
</feature>
<evidence type="ECO:0000256" key="8">
    <source>
        <dbReference type="SAM" id="Phobius"/>
    </source>
</evidence>
<dbReference type="AlphaFoldDB" id="A0A0F3MRL1"/>
<evidence type="ECO:0000256" key="6">
    <source>
        <dbReference type="ARBA" id="ARBA00022989"/>
    </source>
</evidence>
<dbReference type="InterPro" id="IPR011701">
    <property type="entry name" value="MFS"/>
</dbReference>
<feature type="transmembrane region" description="Helical" evidence="8">
    <location>
        <begin position="238"/>
        <end position="261"/>
    </location>
</feature>
<dbReference type="PATRIC" id="fig|1359196.3.peg.741"/>
<reference evidence="10 11" key="1">
    <citation type="submission" date="2015-01" db="EMBL/GenBank/DDBJ databases">
        <title>Genome Sequencing of Rickettsiales.</title>
        <authorList>
            <person name="Daugherty S.C."/>
            <person name="Su Q."/>
            <person name="Abolude K."/>
            <person name="Beier-Sexton M."/>
            <person name="Carlyon J.A."/>
            <person name="Carter R."/>
            <person name="Day N.P."/>
            <person name="Dumler S.J."/>
            <person name="Dyachenko V."/>
            <person name="Godinez A."/>
            <person name="Kurtti T.J."/>
            <person name="Lichay M."/>
            <person name="Mullins K.E."/>
            <person name="Ott S."/>
            <person name="Pappas-Brown V."/>
            <person name="Paris D.H."/>
            <person name="Patel P."/>
            <person name="Richards A.L."/>
            <person name="Sadzewicz L."/>
            <person name="Sears K."/>
            <person name="Seidman D."/>
            <person name="Sengamalay N."/>
            <person name="Stenos J."/>
            <person name="Tallon L.J."/>
            <person name="Vincent G."/>
            <person name="Fraser C.M."/>
            <person name="Munderloh U."/>
            <person name="Dunning-Hotopp J.C."/>
        </authorList>
    </citation>
    <scope>NUCLEOTIDE SEQUENCE [LARGE SCALE GENOMIC DNA]</scope>
    <source>
        <strain evidence="10 11">Pedreira</strain>
    </source>
</reference>
<dbReference type="GO" id="GO:0005886">
    <property type="term" value="C:plasma membrane"/>
    <property type="evidence" value="ECO:0007669"/>
    <property type="project" value="UniProtKB-SubCell"/>
</dbReference>
<name>A0A0F3MRL1_RICFI</name>
<gene>
    <name evidence="10" type="ORF">RFEPED_0761</name>
</gene>
<feature type="transmembrane region" description="Helical" evidence="8">
    <location>
        <begin position="276"/>
        <end position="297"/>
    </location>
</feature>
<comment type="subcellular location">
    <subcellularLocation>
        <location evidence="1">Cell inner membrane</location>
        <topology evidence="1">Multi-pass membrane protein</topology>
    </subcellularLocation>
</comment>
<dbReference type="Proteomes" id="UP000033475">
    <property type="component" value="Unassembled WGS sequence"/>
</dbReference>
<dbReference type="PROSITE" id="PS50850">
    <property type="entry name" value="MFS"/>
    <property type="match status" value="1"/>
</dbReference>
<dbReference type="InterPro" id="IPR020846">
    <property type="entry name" value="MFS_dom"/>
</dbReference>
<protein>
    <submittedName>
        <fullName evidence="10">Sugar (And other) transporter family protein</fullName>
    </submittedName>
</protein>
<sequence length="425" mass="47614">MLNAKNVNSNIPLKVALFTSLGSGLEYYDFVIYGMMAKYLSDIFFSVNDSISSMIQTFIVFAVGYLFRPFGGTIIGMIADTYGRKKTFVVVMLTMGFSTMGIGLLPTYNQIGIIAPIGLLVCRLCQGISLGAELPGATTIISEYAPTGKLGSVMLSSISIGALMATAMVATLNKLYSYQEIIEGAWRIPFICGGILAIISYYIRKNISETPEFLQEKNREQTDTNLLIPLKLLLSQNLVNIAIGLGLVFFHANLVIINLYFPVYLNKYFNYELVDIYSSMTISMITSFIFTIIFGWLSDYVSKLKILLCSLILFSIFLFVSFALLNKGTFWSLQIFFIIYQLFISLFFTSYMPILSRLFATKMRYTAIALIYNSAYSVASFIPVIASYLLEQYNSPLILGIFFIISIALSLISVITIQNKKINYY</sequence>
<evidence type="ECO:0000256" key="4">
    <source>
        <dbReference type="ARBA" id="ARBA00022692"/>
    </source>
</evidence>
<feature type="domain" description="Major facilitator superfamily (MFS) profile" evidence="9">
    <location>
        <begin position="15"/>
        <end position="421"/>
    </location>
</feature>
<dbReference type="Pfam" id="PF07690">
    <property type="entry name" value="MFS_1"/>
    <property type="match status" value="1"/>
</dbReference>
<feature type="transmembrane region" description="Helical" evidence="8">
    <location>
        <begin position="153"/>
        <end position="172"/>
    </location>
</feature>
<evidence type="ECO:0000313" key="10">
    <source>
        <dbReference type="EMBL" id="KJV58380.1"/>
    </source>
</evidence>
<dbReference type="GO" id="GO:0015293">
    <property type="term" value="F:symporter activity"/>
    <property type="evidence" value="ECO:0007669"/>
    <property type="project" value="UniProtKB-KW"/>
</dbReference>
<keyword evidence="2" id="KW-0813">Transport</keyword>
<keyword evidence="5" id="KW-0769">Symport</keyword>
<evidence type="ECO:0000313" key="11">
    <source>
        <dbReference type="Proteomes" id="UP000033475"/>
    </source>
</evidence>
<keyword evidence="4 8" id="KW-0812">Transmembrane</keyword>
<dbReference type="EMBL" id="LANQ01000001">
    <property type="protein sequence ID" value="KJV58380.1"/>
    <property type="molecule type" value="Genomic_DNA"/>
</dbReference>
<evidence type="ECO:0000256" key="7">
    <source>
        <dbReference type="ARBA" id="ARBA00023136"/>
    </source>
</evidence>
<comment type="caution">
    <text evidence="10">The sequence shown here is derived from an EMBL/GenBank/DDBJ whole genome shotgun (WGS) entry which is preliminary data.</text>
</comment>
<dbReference type="PANTHER" id="PTHR43528:SF7">
    <property type="entry name" value="MFS TRANSPORTER"/>
    <property type="match status" value="1"/>
</dbReference>
<evidence type="ECO:0000256" key="1">
    <source>
        <dbReference type="ARBA" id="ARBA00004429"/>
    </source>
</evidence>
<evidence type="ECO:0000256" key="3">
    <source>
        <dbReference type="ARBA" id="ARBA00022475"/>
    </source>
</evidence>
<proteinExistence type="predicted"/>
<feature type="transmembrane region" description="Helical" evidence="8">
    <location>
        <begin position="367"/>
        <end position="390"/>
    </location>
</feature>
<feature type="transmembrane region" description="Helical" evidence="8">
    <location>
        <begin position="331"/>
        <end position="355"/>
    </location>
</feature>
<evidence type="ECO:0000256" key="2">
    <source>
        <dbReference type="ARBA" id="ARBA00022448"/>
    </source>
</evidence>
<dbReference type="RefSeq" id="WP_011270654.1">
    <property type="nucleotide sequence ID" value="NZ_LANQ01000001.1"/>
</dbReference>
<feature type="transmembrane region" description="Helical" evidence="8">
    <location>
        <begin position="304"/>
        <end position="325"/>
    </location>
</feature>
<organism evidence="10 11">
    <name type="scientific">Rickettsia felis str. Pedreira</name>
    <dbReference type="NCBI Taxonomy" id="1359196"/>
    <lineage>
        <taxon>Bacteria</taxon>
        <taxon>Pseudomonadati</taxon>
        <taxon>Pseudomonadota</taxon>
        <taxon>Alphaproteobacteria</taxon>
        <taxon>Rickettsiales</taxon>
        <taxon>Rickettsiaceae</taxon>
        <taxon>Rickettsieae</taxon>
        <taxon>Rickettsia</taxon>
        <taxon>spotted fever group</taxon>
    </lineage>
</organism>
<dbReference type="InterPro" id="IPR036259">
    <property type="entry name" value="MFS_trans_sf"/>
</dbReference>
<evidence type="ECO:0000259" key="9">
    <source>
        <dbReference type="PROSITE" id="PS50850"/>
    </source>
</evidence>
<dbReference type="InterPro" id="IPR005828">
    <property type="entry name" value="MFS_sugar_transport-like"/>
</dbReference>
<dbReference type="InterPro" id="IPR051084">
    <property type="entry name" value="H+-coupled_symporters"/>
</dbReference>
<evidence type="ECO:0000256" key="5">
    <source>
        <dbReference type="ARBA" id="ARBA00022847"/>
    </source>
</evidence>
<keyword evidence="7 8" id="KW-0472">Membrane</keyword>
<keyword evidence="3" id="KW-1003">Cell membrane</keyword>
<accession>A0A0F3MRL1</accession>
<feature type="transmembrane region" description="Helical" evidence="8">
    <location>
        <begin position="184"/>
        <end position="203"/>
    </location>
</feature>
<dbReference type="SUPFAM" id="SSF103473">
    <property type="entry name" value="MFS general substrate transporter"/>
    <property type="match status" value="1"/>
</dbReference>
<dbReference type="Gene3D" id="1.20.1250.20">
    <property type="entry name" value="MFS general substrate transporter like domains"/>
    <property type="match status" value="2"/>
</dbReference>
<keyword evidence="6 8" id="KW-1133">Transmembrane helix</keyword>